<proteinExistence type="predicted"/>
<dbReference type="KEGG" id="mbry:B1812_06160"/>
<sequence>MTAAGVRFREEFQKYNRKLYEGLEKGSPAFNEAGRLSADCYWLIYSRFYVKFRNVIDKLNTSPLKYPDDIDEGRGDEIIHDPKKIVVLTRKVIGDIWYLEGTGRSAGDFAAEYARRPEFEKKCEGYLDATGLR</sequence>
<protein>
    <submittedName>
        <fullName evidence="1">Uncharacterized protein</fullName>
    </submittedName>
</protein>
<accession>A0A1W6MT42</accession>
<name>A0A1W6MT42_9HYPH</name>
<gene>
    <name evidence="1" type="ORF">B1812_06160</name>
</gene>
<keyword evidence="2" id="KW-1185">Reference proteome</keyword>
<organism evidence="1 2">
    <name type="scientific">Methylocystis bryophila</name>
    <dbReference type="NCBI Taxonomy" id="655015"/>
    <lineage>
        <taxon>Bacteria</taxon>
        <taxon>Pseudomonadati</taxon>
        <taxon>Pseudomonadota</taxon>
        <taxon>Alphaproteobacteria</taxon>
        <taxon>Hyphomicrobiales</taxon>
        <taxon>Methylocystaceae</taxon>
        <taxon>Methylocystis</taxon>
    </lineage>
</organism>
<evidence type="ECO:0000313" key="2">
    <source>
        <dbReference type="Proteomes" id="UP000193978"/>
    </source>
</evidence>
<reference evidence="1 2" key="1">
    <citation type="submission" date="2017-02" db="EMBL/GenBank/DDBJ databases">
        <authorList>
            <person name="Peterson S.W."/>
        </authorList>
    </citation>
    <scope>NUCLEOTIDE SEQUENCE [LARGE SCALE GENOMIC DNA]</scope>
    <source>
        <strain evidence="1 2">S285</strain>
    </source>
</reference>
<dbReference type="EMBL" id="CP019948">
    <property type="protein sequence ID" value="ARN80725.1"/>
    <property type="molecule type" value="Genomic_DNA"/>
</dbReference>
<dbReference type="Proteomes" id="UP000193978">
    <property type="component" value="Chromosome"/>
</dbReference>
<evidence type="ECO:0000313" key="1">
    <source>
        <dbReference type="EMBL" id="ARN80725.1"/>
    </source>
</evidence>
<dbReference type="AlphaFoldDB" id="A0A1W6MT42"/>
<dbReference type="STRING" id="655015.B1812_06160"/>